<organism evidence="3 4">
    <name type="scientific">Clupea harengus</name>
    <name type="common">Atlantic herring</name>
    <dbReference type="NCBI Taxonomy" id="7950"/>
    <lineage>
        <taxon>Eukaryota</taxon>
        <taxon>Metazoa</taxon>
        <taxon>Chordata</taxon>
        <taxon>Craniata</taxon>
        <taxon>Vertebrata</taxon>
        <taxon>Euteleostomi</taxon>
        <taxon>Actinopterygii</taxon>
        <taxon>Neopterygii</taxon>
        <taxon>Teleostei</taxon>
        <taxon>Clupei</taxon>
        <taxon>Clupeiformes</taxon>
        <taxon>Clupeoidei</taxon>
        <taxon>Clupeidae</taxon>
        <taxon>Clupea</taxon>
    </lineage>
</organism>
<dbReference type="GO" id="GO:0008083">
    <property type="term" value="F:growth factor activity"/>
    <property type="evidence" value="ECO:0007669"/>
    <property type="project" value="InterPro"/>
</dbReference>
<evidence type="ECO:0000313" key="4">
    <source>
        <dbReference type="RefSeq" id="XP_012670272.1"/>
    </source>
</evidence>
<dbReference type="PANTHER" id="PTHR11486">
    <property type="entry name" value="FIBROBLAST GROWTH FACTOR"/>
    <property type="match status" value="1"/>
</dbReference>
<comment type="similarity">
    <text evidence="1 2">Belongs to the heparin-binding growth factors family.</text>
</comment>
<dbReference type="InterPro" id="IPR002209">
    <property type="entry name" value="Fibroblast_GF_fam"/>
</dbReference>
<dbReference type="OrthoDB" id="9937370at2759"/>
<dbReference type="Pfam" id="PF00167">
    <property type="entry name" value="FGF"/>
    <property type="match status" value="1"/>
</dbReference>
<dbReference type="RefSeq" id="XP_031425385.1">
    <property type="nucleotide sequence ID" value="XM_031569525.1"/>
</dbReference>
<name>A0A6P3VFL7_CLUHA</name>
<gene>
    <name evidence="4 5" type="primary">fgf19</name>
</gene>
<protein>
    <recommendedName>
        <fullName evidence="2">Fibroblast growth factor</fullName>
        <shortName evidence="2">FGF</shortName>
    </recommendedName>
</protein>
<dbReference type="Proteomes" id="UP000515152">
    <property type="component" value="Chromosome 6"/>
</dbReference>
<evidence type="ECO:0000256" key="1">
    <source>
        <dbReference type="ARBA" id="ARBA00007936"/>
    </source>
</evidence>
<feature type="signal peptide" evidence="2">
    <location>
        <begin position="1"/>
        <end position="19"/>
    </location>
</feature>
<feature type="chain" id="PRO_5044518635" description="Fibroblast growth factor" evidence="2">
    <location>
        <begin position="20"/>
        <end position="215"/>
    </location>
</feature>
<dbReference type="PIRSF" id="PIRSF037961">
    <property type="entry name" value="FGF-19_FGF-21"/>
    <property type="match status" value="1"/>
</dbReference>
<dbReference type="GeneTree" id="ENSGT00940000160601"/>
<dbReference type="PRINTS" id="PR00262">
    <property type="entry name" value="IL1HBGF"/>
</dbReference>
<evidence type="ECO:0000256" key="2">
    <source>
        <dbReference type="RuleBase" id="RU049442"/>
    </source>
</evidence>
<dbReference type="SUPFAM" id="SSF50353">
    <property type="entry name" value="Cytokine"/>
    <property type="match status" value="1"/>
</dbReference>
<evidence type="ECO:0000313" key="5">
    <source>
        <dbReference type="RefSeq" id="XP_031425385.1"/>
    </source>
</evidence>
<keyword evidence="3" id="KW-1185">Reference proteome</keyword>
<sequence length="215" mass="23709">MPIMISLTLCCINIIHVLTVVSLPLPDSGPHLGSDWTQPIRLKHLYAARDGLHLQIRKDGNVDGSPQQSALSLMEIRPVDNGCVAIKGIASSKFLCLERDGRLYGSNSYVRDDCAFVEQILPDGYNVYSSRKHGTLLSLSVGTRSQARGHDKGLSSHAQFLPMANNLKHSQIYQSDSGSLSEHHQSIPLNLQIDSMDPFGKVSQIYIQSPSFNKR</sequence>
<accession>A0A6P3VFL7</accession>
<dbReference type="KEGG" id="char:105889059"/>
<dbReference type="RefSeq" id="XP_012670272.1">
    <property type="nucleotide sequence ID" value="XM_012814818.2"/>
</dbReference>
<dbReference type="AlphaFoldDB" id="A0A6P3VFL7"/>
<dbReference type="GeneID" id="105889059"/>
<dbReference type="CDD" id="cd23331">
    <property type="entry name" value="beta-trefoil_FGF19"/>
    <property type="match status" value="1"/>
</dbReference>
<dbReference type="CTD" id="9965"/>
<dbReference type="InterPro" id="IPR008996">
    <property type="entry name" value="IL1/FGF"/>
</dbReference>
<proteinExistence type="inferred from homology"/>
<dbReference type="GO" id="GO:0005104">
    <property type="term" value="F:fibroblast growth factor receptor binding"/>
    <property type="evidence" value="ECO:0007669"/>
    <property type="project" value="InterPro"/>
</dbReference>
<dbReference type="InterPro" id="IPR035444">
    <property type="entry name" value="FGF15/19/21"/>
</dbReference>
<dbReference type="PROSITE" id="PS00247">
    <property type="entry name" value="HBGF_FGF"/>
    <property type="match status" value="1"/>
</dbReference>
<dbReference type="GO" id="GO:0005576">
    <property type="term" value="C:extracellular region"/>
    <property type="evidence" value="ECO:0007669"/>
    <property type="project" value="InterPro"/>
</dbReference>
<keyword evidence="2" id="KW-0732">Signal</keyword>
<dbReference type="GO" id="GO:0008543">
    <property type="term" value="P:fibroblast growth factor receptor signaling pathway"/>
    <property type="evidence" value="ECO:0007669"/>
    <property type="project" value="InterPro"/>
</dbReference>
<dbReference type="Gene3D" id="2.80.10.50">
    <property type="match status" value="1"/>
</dbReference>
<reference evidence="4 5" key="1">
    <citation type="submission" date="2025-04" db="UniProtKB">
        <authorList>
            <consortium name="RefSeq"/>
        </authorList>
    </citation>
    <scope>IDENTIFICATION</scope>
</reference>
<dbReference type="PRINTS" id="PR00263">
    <property type="entry name" value="HBGFFGF"/>
</dbReference>
<evidence type="ECO:0000313" key="3">
    <source>
        <dbReference type="Proteomes" id="UP000515152"/>
    </source>
</evidence>
<dbReference type="SMART" id="SM00442">
    <property type="entry name" value="FGF"/>
    <property type="match status" value="1"/>
</dbReference>